<name>A0A2I6SB50_9RHOO</name>
<dbReference type="KEGG" id="atw:C0099_12835"/>
<dbReference type="AlphaFoldDB" id="A0A2I6SB50"/>
<evidence type="ECO:0000313" key="4">
    <source>
        <dbReference type="EMBL" id="AUN96469.1"/>
    </source>
</evidence>
<dbReference type="GO" id="GO:0030968">
    <property type="term" value="P:endoplasmic reticulum unfolded protein response"/>
    <property type="evidence" value="ECO:0007669"/>
    <property type="project" value="TreeGrafter"/>
</dbReference>
<keyword evidence="1" id="KW-0677">Repeat</keyword>
<keyword evidence="2" id="KW-0802">TPR repeat</keyword>
<dbReference type="Pfam" id="PF13432">
    <property type="entry name" value="TPR_16"/>
    <property type="match status" value="2"/>
</dbReference>
<dbReference type="SUPFAM" id="SSF48452">
    <property type="entry name" value="TPR-like"/>
    <property type="match status" value="1"/>
</dbReference>
<feature type="transmembrane region" description="Helical" evidence="3">
    <location>
        <begin position="394"/>
        <end position="410"/>
    </location>
</feature>
<evidence type="ECO:0000256" key="3">
    <source>
        <dbReference type="SAM" id="Phobius"/>
    </source>
</evidence>
<feature type="transmembrane region" description="Helical" evidence="3">
    <location>
        <begin position="280"/>
        <end position="299"/>
    </location>
</feature>
<keyword evidence="3" id="KW-0472">Membrane</keyword>
<dbReference type="PANTHER" id="PTHR44227:SF3">
    <property type="entry name" value="PROTEIN O-MANNOSYL-TRANSFERASE TMTC4"/>
    <property type="match status" value="1"/>
</dbReference>
<dbReference type="EMBL" id="CP025682">
    <property type="protein sequence ID" value="AUN96469.1"/>
    <property type="molecule type" value="Genomic_DNA"/>
</dbReference>
<keyword evidence="3" id="KW-1133">Transmembrane helix</keyword>
<dbReference type="PANTHER" id="PTHR44227">
    <property type="match status" value="1"/>
</dbReference>
<dbReference type="InterPro" id="IPR019734">
    <property type="entry name" value="TPR_rpt"/>
</dbReference>
<dbReference type="GO" id="GO:0035269">
    <property type="term" value="P:protein O-linked glycosylation via mannose"/>
    <property type="evidence" value="ECO:0007669"/>
    <property type="project" value="TreeGrafter"/>
</dbReference>
<dbReference type="SMART" id="SM00028">
    <property type="entry name" value="TPR"/>
    <property type="match status" value="5"/>
</dbReference>
<sequence length="660" mass="72398">MNREKRFASIYWFALSALVLAIYLPGLQHALIFDDVRLLDGSIFELYGSLFELRQRMLSYGSFVWVEALVGDGWWKQRLVNVALHLAVVVALYALFARLLSIALRQSQGVVVDLKPANGLGPSGLAALRVGVALFAVNPVAVYAVSYLVQRSVLMATLFSVLACLAFVLGLERGRGAWFVAAILFYAFALLSKGHAFMIAAMSVPLYVFVRGPNWRALAWILIGGGGVLVAAVAGLLHFYGDLVGKAFDPASRIYIAQIEALAPGVADSVWALSILNQTALFFAYGFLWFVPNVLWMSVDLRPEFPLSWLSFPELLAALVWLALLALCVHAVLRRRGLPALLGLCMLFPLLLFVTEFATVWIQDPFVLYRSYLWAIAMPGMIAVLLCSLRPGTLYVGGLVVALLFSGLALERSLSLASAYSAWNDAVEKVDLGADASAVGRWRPFLNRGSYFLEHSMYRQAANDFARAVQLGEGEGSASFNLGVALQQMQRDEEALAAFEAAREKGFDEAGLHFHRGESLYRLGQSGEAVKAYSAALKRPRQAPEVRDHTRMRRAEAAVAARDFSLAAKDFEALLVRDPGNVRVLTGLGMAYVGQQRGTDALRVFDALLERREAPTLRYGRAMARALAGDRAGAIIDIENALAVEPDNPAFRQLREQLGR</sequence>
<evidence type="ECO:0000256" key="1">
    <source>
        <dbReference type="ARBA" id="ARBA00022737"/>
    </source>
</evidence>
<keyword evidence="3" id="KW-0812">Transmembrane</keyword>
<dbReference type="OrthoDB" id="509324at2"/>
<feature type="transmembrane region" description="Helical" evidence="3">
    <location>
        <begin position="177"/>
        <end position="210"/>
    </location>
</feature>
<feature type="transmembrane region" description="Helical" evidence="3">
    <location>
        <begin position="82"/>
        <end position="104"/>
    </location>
</feature>
<feature type="transmembrane region" description="Helical" evidence="3">
    <location>
        <begin position="217"/>
        <end position="240"/>
    </location>
</feature>
<evidence type="ECO:0000313" key="5">
    <source>
        <dbReference type="Proteomes" id="UP000242205"/>
    </source>
</evidence>
<dbReference type="InterPro" id="IPR011990">
    <property type="entry name" value="TPR-like_helical_dom_sf"/>
</dbReference>
<dbReference type="GO" id="GO:0000030">
    <property type="term" value="F:mannosyltransferase activity"/>
    <property type="evidence" value="ECO:0007669"/>
    <property type="project" value="TreeGrafter"/>
</dbReference>
<reference evidence="4 5" key="1">
    <citation type="submission" date="2018-01" db="EMBL/GenBank/DDBJ databases">
        <authorList>
            <person name="Fu G.-Y."/>
        </authorList>
    </citation>
    <scope>NUCLEOTIDE SEQUENCE [LARGE SCALE GENOMIC DNA]</scope>
    <source>
        <strain evidence="4 5">SY39</strain>
    </source>
</reference>
<feature type="transmembrane region" description="Helical" evidence="3">
    <location>
        <begin position="368"/>
        <end position="387"/>
    </location>
</feature>
<gene>
    <name evidence="4" type="ORF">C0099_12835</name>
</gene>
<feature type="transmembrane region" description="Helical" evidence="3">
    <location>
        <begin position="12"/>
        <end position="32"/>
    </location>
</feature>
<organism evidence="4 5">
    <name type="scientific">Pseudazoarcus pumilus</name>
    <dbReference type="NCBI Taxonomy" id="2067960"/>
    <lineage>
        <taxon>Bacteria</taxon>
        <taxon>Pseudomonadati</taxon>
        <taxon>Pseudomonadota</taxon>
        <taxon>Betaproteobacteria</taxon>
        <taxon>Rhodocyclales</taxon>
        <taxon>Zoogloeaceae</taxon>
        <taxon>Pseudazoarcus</taxon>
    </lineage>
</organism>
<evidence type="ECO:0000256" key="2">
    <source>
        <dbReference type="ARBA" id="ARBA00022803"/>
    </source>
</evidence>
<feature type="transmembrane region" description="Helical" evidence="3">
    <location>
        <begin position="152"/>
        <end position="171"/>
    </location>
</feature>
<proteinExistence type="predicted"/>
<feature type="transmembrane region" description="Helical" evidence="3">
    <location>
        <begin position="124"/>
        <end position="145"/>
    </location>
</feature>
<keyword evidence="5" id="KW-1185">Reference proteome</keyword>
<dbReference type="InterPro" id="IPR052346">
    <property type="entry name" value="O-mannosyl-transferase_TMTC"/>
</dbReference>
<dbReference type="Proteomes" id="UP000242205">
    <property type="component" value="Chromosome"/>
</dbReference>
<accession>A0A2I6SB50</accession>
<protein>
    <submittedName>
        <fullName evidence="4">Uncharacterized protein</fullName>
    </submittedName>
</protein>
<dbReference type="Gene3D" id="1.25.40.10">
    <property type="entry name" value="Tetratricopeptide repeat domain"/>
    <property type="match status" value="2"/>
</dbReference>
<feature type="transmembrane region" description="Helical" evidence="3">
    <location>
        <begin position="311"/>
        <end position="333"/>
    </location>
</feature>
<feature type="transmembrane region" description="Helical" evidence="3">
    <location>
        <begin position="340"/>
        <end position="362"/>
    </location>
</feature>